<name>A0A8B7XX40_ACAPL</name>
<dbReference type="KEGG" id="aplc:110976117"/>
<evidence type="ECO:0000313" key="2">
    <source>
        <dbReference type="Proteomes" id="UP000694845"/>
    </source>
</evidence>
<accession>A0A8B7XX40</accession>
<organism evidence="2 3">
    <name type="scientific">Acanthaster planci</name>
    <name type="common">Crown-of-thorns starfish</name>
    <dbReference type="NCBI Taxonomy" id="133434"/>
    <lineage>
        <taxon>Eukaryota</taxon>
        <taxon>Metazoa</taxon>
        <taxon>Echinodermata</taxon>
        <taxon>Eleutherozoa</taxon>
        <taxon>Asterozoa</taxon>
        <taxon>Asteroidea</taxon>
        <taxon>Valvatacea</taxon>
        <taxon>Valvatida</taxon>
        <taxon>Acanthasteridae</taxon>
        <taxon>Acanthaster</taxon>
    </lineage>
</organism>
<gene>
    <name evidence="3" type="primary">LOC110976117</name>
</gene>
<dbReference type="Proteomes" id="UP000694845">
    <property type="component" value="Unplaced"/>
</dbReference>
<proteinExistence type="predicted"/>
<sequence>MLILPRLTVLLAFLGALFGQSAARFGDAIEDKVSDSRFRNMGQAYISQFEIVDSTTKFQVVLEDTLNEPEYWVVDFQQYGAEGLTAVDTQTGSIHPENTGECSSVIFSAPYQEENVTVGYYFSDQGNFVSRNVSLTDNQIDGSGANKRLFTSYQRGSNFTEPDSDGNDIQRRNYVLSFDDDFGYFFNCTDTNGMNIWEFSNTTDTIEFRTTIYFTNVRPVDPTDGTKGMSWVTSSVDLFYRLNRVAIVNFIVSSIALVKPVLDFVIIDLYFPPATPTIPDTKKVSIEMQFQTTIESPNGELLALYNSTSFKYLPKNETAASFINFDLGYDFPNGTQQCQYVGTARCRQIWNFNFVLELDVVVTDDDMPIDATGTFKFLFAKYQCNDPTEKKPIDCIEMNVDPLTISLEVTIQTVVQVVDSTSDTPTIQLVSLTGNNGEDLRSGGGRRGVNHLEPVSIVVQYFPEFLRRDFDLELTLFMVCKSNLLSSDAGCLSAPQAQRYVAYSNANFQFAVETDNNGDSTTVTYDSSSLTNDNKVQKLTTNAYDSTNEVYNMGFTNTALSQDRLTYTITTVFRLVQKPSARRRRAIAARTQLILTSSLDGDVERMARGLMAYGLPRARTRRDIMEAVADPQGHIYTLTFNGCPANSTFNAGTYHCQCDRESERYSTESFTCQGPKSLPPGLAPVDVVEDLQEPDSGRMPSSGISTAPDSALFYAVLTVWFTGFLCLL</sequence>
<evidence type="ECO:0000256" key="1">
    <source>
        <dbReference type="SAM" id="SignalP"/>
    </source>
</evidence>
<reference evidence="3" key="1">
    <citation type="submission" date="2025-08" db="UniProtKB">
        <authorList>
            <consortium name="RefSeq"/>
        </authorList>
    </citation>
    <scope>IDENTIFICATION</scope>
</reference>
<keyword evidence="1" id="KW-0732">Signal</keyword>
<dbReference type="OrthoDB" id="10043737at2759"/>
<dbReference type="RefSeq" id="XP_022084827.1">
    <property type="nucleotide sequence ID" value="XM_022229135.1"/>
</dbReference>
<feature type="signal peptide" evidence="1">
    <location>
        <begin position="1"/>
        <end position="23"/>
    </location>
</feature>
<protein>
    <submittedName>
        <fullName evidence="3">Uncharacterized protein LOC110976117</fullName>
    </submittedName>
</protein>
<dbReference type="GeneID" id="110976117"/>
<feature type="chain" id="PRO_5034957505" evidence="1">
    <location>
        <begin position="24"/>
        <end position="728"/>
    </location>
</feature>
<evidence type="ECO:0000313" key="3">
    <source>
        <dbReference type="RefSeq" id="XP_022084827.1"/>
    </source>
</evidence>
<dbReference type="OMA" id="TIYFTNV"/>
<keyword evidence="2" id="KW-1185">Reference proteome</keyword>
<dbReference type="AlphaFoldDB" id="A0A8B7XX40"/>